<proteinExistence type="predicted"/>
<comment type="caution">
    <text evidence="2">The sequence shown here is derived from an EMBL/GenBank/DDBJ whole genome shotgun (WGS) entry which is preliminary data.</text>
</comment>
<feature type="compositionally biased region" description="Gly residues" evidence="1">
    <location>
        <begin position="18"/>
        <end position="28"/>
    </location>
</feature>
<dbReference type="AlphaFoldDB" id="A0AAV9F1Q9"/>
<reference evidence="2" key="2">
    <citation type="submission" date="2023-06" db="EMBL/GenBank/DDBJ databases">
        <authorList>
            <person name="Ma L."/>
            <person name="Liu K.-W."/>
            <person name="Li Z."/>
            <person name="Hsiao Y.-Y."/>
            <person name="Qi Y."/>
            <person name="Fu T."/>
            <person name="Tang G."/>
            <person name="Zhang D."/>
            <person name="Sun W.-H."/>
            <person name="Liu D.-K."/>
            <person name="Li Y."/>
            <person name="Chen G.-Z."/>
            <person name="Liu X.-D."/>
            <person name="Liao X.-Y."/>
            <person name="Jiang Y.-T."/>
            <person name="Yu X."/>
            <person name="Hao Y."/>
            <person name="Huang J."/>
            <person name="Zhao X.-W."/>
            <person name="Ke S."/>
            <person name="Chen Y.-Y."/>
            <person name="Wu W.-L."/>
            <person name="Hsu J.-L."/>
            <person name="Lin Y.-F."/>
            <person name="Huang M.-D."/>
            <person name="Li C.-Y."/>
            <person name="Huang L."/>
            <person name="Wang Z.-W."/>
            <person name="Zhao X."/>
            <person name="Zhong W.-Y."/>
            <person name="Peng D.-H."/>
            <person name="Ahmad S."/>
            <person name="Lan S."/>
            <person name="Zhang J.-S."/>
            <person name="Tsai W.-C."/>
            <person name="Van De Peer Y."/>
            <person name="Liu Z.-J."/>
        </authorList>
    </citation>
    <scope>NUCLEOTIDE SEQUENCE</scope>
    <source>
        <strain evidence="2">CP</strain>
        <tissue evidence="2">Leaves</tissue>
    </source>
</reference>
<name>A0AAV9F1Q9_ACOCL</name>
<reference evidence="2" key="1">
    <citation type="journal article" date="2023" name="Nat. Commun.">
        <title>Diploid and tetraploid genomes of Acorus and the evolution of monocots.</title>
        <authorList>
            <person name="Ma L."/>
            <person name="Liu K.W."/>
            <person name="Li Z."/>
            <person name="Hsiao Y.Y."/>
            <person name="Qi Y."/>
            <person name="Fu T."/>
            <person name="Tang G.D."/>
            <person name="Zhang D."/>
            <person name="Sun W.H."/>
            <person name="Liu D.K."/>
            <person name="Li Y."/>
            <person name="Chen G.Z."/>
            <person name="Liu X.D."/>
            <person name="Liao X.Y."/>
            <person name="Jiang Y.T."/>
            <person name="Yu X."/>
            <person name="Hao Y."/>
            <person name="Huang J."/>
            <person name="Zhao X.W."/>
            <person name="Ke S."/>
            <person name="Chen Y.Y."/>
            <person name="Wu W.L."/>
            <person name="Hsu J.L."/>
            <person name="Lin Y.F."/>
            <person name="Huang M.D."/>
            <person name="Li C.Y."/>
            <person name="Huang L."/>
            <person name="Wang Z.W."/>
            <person name="Zhao X."/>
            <person name="Zhong W.Y."/>
            <person name="Peng D.H."/>
            <person name="Ahmad S."/>
            <person name="Lan S."/>
            <person name="Zhang J.S."/>
            <person name="Tsai W.C."/>
            <person name="Van de Peer Y."/>
            <person name="Liu Z.J."/>
        </authorList>
    </citation>
    <scope>NUCLEOTIDE SEQUENCE</scope>
    <source>
        <strain evidence="2">CP</strain>
    </source>
</reference>
<keyword evidence="3" id="KW-1185">Reference proteome</keyword>
<dbReference type="EMBL" id="JAUJYO010000004">
    <property type="protein sequence ID" value="KAK1319486.1"/>
    <property type="molecule type" value="Genomic_DNA"/>
</dbReference>
<feature type="region of interest" description="Disordered" evidence="1">
    <location>
        <begin position="1"/>
        <end position="30"/>
    </location>
</feature>
<evidence type="ECO:0000313" key="2">
    <source>
        <dbReference type="EMBL" id="KAK1319486.1"/>
    </source>
</evidence>
<gene>
    <name evidence="2" type="ORF">QJS10_CPB04g00809</name>
</gene>
<organism evidence="2 3">
    <name type="scientific">Acorus calamus</name>
    <name type="common">Sweet flag</name>
    <dbReference type="NCBI Taxonomy" id="4465"/>
    <lineage>
        <taxon>Eukaryota</taxon>
        <taxon>Viridiplantae</taxon>
        <taxon>Streptophyta</taxon>
        <taxon>Embryophyta</taxon>
        <taxon>Tracheophyta</taxon>
        <taxon>Spermatophyta</taxon>
        <taxon>Magnoliopsida</taxon>
        <taxon>Liliopsida</taxon>
        <taxon>Acoraceae</taxon>
        <taxon>Acorus</taxon>
    </lineage>
</organism>
<dbReference type="Proteomes" id="UP001180020">
    <property type="component" value="Unassembled WGS sequence"/>
</dbReference>
<evidence type="ECO:0000313" key="3">
    <source>
        <dbReference type="Proteomes" id="UP001180020"/>
    </source>
</evidence>
<accession>A0AAV9F1Q9</accession>
<protein>
    <submittedName>
        <fullName evidence="2">Uncharacterized protein</fullName>
    </submittedName>
</protein>
<evidence type="ECO:0000256" key="1">
    <source>
        <dbReference type="SAM" id="MobiDB-lite"/>
    </source>
</evidence>
<sequence length="89" mass="9363">MIGKETNNVTGVHEGDVGGDGPDGGQGTIGAQTVWNALNIETTLHDFQSHANVGNLSSQSALRGLYPRIDTSRANTNMQSLTVQTRALV</sequence>